<gene>
    <name evidence="2" type="ORF">VC83_06111</name>
</gene>
<proteinExistence type="predicted"/>
<dbReference type="eggNOG" id="ENOG502S7UD">
    <property type="taxonomic scope" value="Eukaryota"/>
</dbReference>
<dbReference type="EMBL" id="KV441395">
    <property type="protein sequence ID" value="OAF58910.1"/>
    <property type="molecule type" value="Genomic_DNA"/>
</dbReference>
<dbReference type="NCBIfam" id="TIGR01571">
    <property type="entry name" value="A_thal_Cys_rich"/>
    <property type="match status" value="1"/>
</dbReference>
<dbReference type="Pfam" id="PF04749">
    <property type="entry name" value="PLAC8"/>
    <property type="match status" value="1"/>
</dbReference>
<reference evidence="2" key="1">
    <citation type="submission" date="2016-03" db="EMBL/GenBank/DDBJ databases">
        <title>Updated assembly of Pseudogymnoascus destructans, the fungus causing white-nose syndrome of bats.</title>
        <authorList>
            <person name="Palmer J.M."/>
            <person name="Drees K.P."/>
            <person name="Foster J.T."/>
            <person name="Lindner D.L."/>
        </authorList>
    </citation>
    <scope>NUCLEOTIDE SEQUENCE [LARGE SCALE GENOMIC DNA]</scope>
    <source>
        <strain evidence="2">20631-21</strain>
    </source>
</reference>
<dbReference type="InterPro" id="IPR006461">
    <property type="entry name" value="PLAC_motif_containing"/>
</dbReference>
<name>A0A177AAX7_9PEZI</name>
<evidence type="ECO:0000313" key="2">
    <source>
        <dbReference type="EMBL" id="OAF58910.1"/>
    </source>
</evidence>
<evidence type="ECO:0000256" key="1">
    <source>
        <dbReference type="SAM" id="MobiDB-lite"/>
    </source>
</evidence>
<dbReference type="VEuPathDB" id="FungiDB:GMDG_06563"/>
<dbReference type="GeneID" id="36289173"/>
<organism evidence="2">
    <name type="scientific">Pseudogymnoascus destructans</name>
    <dbReference type="NCBI Taxonomy" id="655981"/>
    <lineage>
        <taxon>Eukaryota</taxon>
        <taxon>Fungi</taxon>
        <taxon>Dikarya</taxon>
        <taxon>Ascomycota</taxon>
        <taxon>Pezizomycotina</taxon>
        <taxon>Leotiomycetes</taxon>
        <taxon>Thelebolales</taxon>
        <taxon>Thelebolaceae</taxon>
        <taxon>Pseudogymnoascus</taxon>
    </lineage>
</organism>
<dbReference type="PANTHER" id="PTHR15907">
    <property type="entry name" value="DUF614 FAMILY PROTEIN-RELATED"/>
    <property type="match status" value="1"/>
</dbReference>
<dbReference type="AlphaFoldDB" id="A0A177AAX7"/>
<accession>A0A177AAX7</accession>
<sequence length="206" mass="22738">MATYENTQQQQVAQPQYAPAPQQQVVQQPYASQPAPVAGPPAGNDDVAHWTNRITAALNKPETITSPVPASHQPWHHSFLQFFTPIDLCLITCCCPCVTFGKTHHRLHHDANLEDYSLVNASCIGWWASGCCAATSVGIVLQRRTIMDRFGLTGDFPVNCLRGCFCGCCDLIQQEKEVEYRLLQQGGVTQQPTANHEMKVPGGQQY</sequence>
<protein>
    <submittedName>
        <fullName evidence="2">Uncharacterized protein</fullName>
    </submittedName>
</protein>
<dbReference type="OrthoDB" id="1045822at2759"/>
<feature type="region of interest" description="Disordered" evidence="1">
    <location>
        <begin position="1"/>
        <end position="46"/>
    </location>
</feature>
<dbReference type="Proteomes" id="UP000077154">
    <property type="component" value="Unassembled WGS sequence"/>
</dbReference>
<feature type="compositionally biased region" description="Low complexity" evidence="1">
    <location>
        <begin position="8"/>
        <end position="36"/>
    </location>
</feature>
<dbReference type="RefSeq" id="XP_024324194.1">
    <property type="nucleotide sequence ID" value="XM_024469716.1"/>
</dbReference>